<organism evidence="7 8">
    <name type="scientific">Brachybacterium phenoliresistens</name>
    <dbReference type="NCBI Taxonomy" id="396014"/>
    <lineage>
        <taxon>Bacteria</taxon>
        <taxon>Bacillati</taxon>
        <taxon>Actinomycetota</taxon>
        <taxon>Actinomycetes</taxon>
        <taxon>Micrococcales</taxon>
        <taxon>Dermabacteraceae</taxon>
        <taxon>Brachybacterium</taxon>
    </lineage>
</organism>
<dbReference type="eggNOG" id="COG0723">
    <property type="taxonomic scope" value="Bacteria"/>
</dbReference>
<dbReference type="PANTHER" id="PTHR13847">
    <property type="entry name" value="SARCOSINE DEHYDROGENASE-RELATED"/>
    <property type="match status" value="1"/>
</dbReference>
<dbReference type="HOGENOM" id="CLU_007884_15_0_11"/>
<evidence type="ECO:0000259" key="6">
    <source>
        <dbReference type="PROSITE" id="PS51296"/>
    </source>
</evidence>
<keyword evidence="8" id="KW-1185">Reference proteome</keyword>
<dbReference type="RefSeq" id="WP_038374710.1">
    <property type="nucleotide sequence ID" value="NZ_KK070016.1"/>
</dbReference>
<comment type="caution">
    <text evidence="7">The sequence shown here is derived from an EMBL/GenBank/DDBJ whole genome shotgun (WGS) entry which is preliminary data.</text>
</comment>
<dbReference type="PANTHER" id="PTHR13847:SF274">
    <property type="entry name" value="RIESKE 2FE-2S IRON-SULFUR PROTEIN YHFW-RELATED"/>
    <property type="match status" value="1"/>
</dbReference>
<evidence type="ECO:0000256" key="5">
    <source>
        <dbReference type="SAM" id="MobiDB-lite"/>
    </source>
</evidence>
<dbReference type="OrthoDB" id="9767869at2"/>
<dbReference type="InterPro" id="IPR036922">
    <property type="entry name" value="Rieske_2Fe-2S_sf"/>
</dbReference>
<dbReference type="GO" id="GO:0016705">
    <property type="term" value="F:oxidoreductase activity, acting on paired donors, with incorporation or reduction of molecular oxygen"/>
    <property type="evidence" value="ECO:0007669"/>
    <property type="project" value="UniProtKB-ARBA"/>
</dbReference>
<keyword evidence="1" id="KW-0001">2Fe-2S</keyword>
<dbReference type="AlphaFoldDB" id="Z9JNI5"/>
<evidence type="ECO:0000256" key="3">
    <source>
        <dbReference type="ARBA" id="ARBA00023004"/>
    </source>
</evidence>
<dbReference type="Pfam" id="PF01266">
    <property type="entry name" value="DAO"/>
    <property type="match status" value="1"/>
</dbReference>
<keyword evidence="4" id="KW-0411">Iron-sulfur</keyword>
<dbReference type="Pfam" id="PF00355">
    <property type="entry name" value="Rieske"/>
    <property type="match status" value="1"/>
</dbReference>
<dbReference type="InterPro" id="IPR036188">
    <property type="entry name" value="FAD/NAD-bd_sf"/>
</dbReference>
<dbReference type="Proteomes" id="UP000023067">
    <property type="component" value="Unassembled WGS sequence"/>
</dbReference>
<dbReference type="InterPro" id="IPR017941">
    <property type="entry name" value="Rieske_2Fe-2S"/>
</dbReference>
<dbReference type="GO" id="GO:0051537">
    <property type="term" value="F:2 iron, 2 sulfur cluster binding"/>
    <property type="evidence" value="ECO:0007669"/>
    <property type="project" value="UniProtKB-KW"/>
</dbReference>
<sequence length="500" mass="51752">MKSSWVDRHDPSRIPTSVMPSRGDHIDVAIAGAGLAGLATAVLLARAGRRVVVLEARSVGAVTTGASTAKVSLLQGTRLSTIRRQHGPQAVAAYVAASREAQDWLREFCGGHEVPLQTRSAHTYATSPRGASRLREEAEASREAGLPVRLGTDSELPMPVTSCLSLEGQAQLDPMELLTALAIELDALGGVLVEGARLTAAGSRSPLELETTRGALRADHLVLATGVPVLDRGAHAARVEPHRSGVLTARPRPGAWLPEGMHVSAEGDGRTVRSVPTPEGPLLLAGGADHITGRSDSPAAGLQELERWALSLSPGAEITHRWAAQDYVPAGALPLVGPLPGAEGRVLAATGFAKWGMTGAVAAAMACTGLIVGTVPPWHAELEQARSRAGALLPAAELLAGTGAAAARGWAGGELRALPEAPPAEGEGQVGRREGRPTAVSTVAGRRCALSAVCPHLGGIVRWNDAELTWDCPLHGSRFAADGTLLEGPAVRGLDPLEER</sequence>
<dbReference type="eggNOG" id="COG0665">
    <property type="taxonomic scope" value="Bacteria"/>
</dbReference>
<proteinExistence type="predicted"/>
<accession>Z9JNI5</accession>
<dbReference type="SUPFAM" id="SSF50022">
    <property type="entry name" value="ISP domain"/>
    <property type="match status" value="1"/>
</dbReference>
<evidence type="ECO:0000256" key="2">
    <source>
        <dbReference type="ARBA" id="ARBA00022723"/>
    </source>
</evidence>
<evidence type="ECO:0000256" key="4">
    <source>
        <dbReference type="ARBA" id="ARBA00023014"/>
    </source>
</evidence>
<feature type="compositionally biased region" description="Basic and acidic residues" evidence="5">
    <location>
        <begin position="133"/>
        <end position="142"/>
    </location>
</feature>
<dbReference type="STRING" id="396014.BF93_13265"/>
<dbReference type="Gene3D" id="3.30.9.10">
    <property type="entry name" value="D-Amino Acid Oxidase, subunit A, domain 2"/>
    <property type="match status" value="1"/>
</dbReference>
<dbReference type="EMBL" id="JDYK01000034">
    <property type="protein sequence ID" value="EWS79528.1"/>
    <property type="molecule type" value="Genomic_DNA"/>
</dbReference>
<evidence type="ECO:0000256" key="1">
    <source>
        <dbReference type="ARBA" id="ARBA00022714"/>
    </source>
</evidence>
<dbReference type="PATRIC" id="fig|396014.3.peg.3691"/>
<reference evidence="7 8" key="1">
    <citation type="submission" date="2014-02" db="EMBL/GenBank/DDBJ databases">
        <title>Genome sequence of Brachybacterium phenoliresistens strain W13A50.</title>
        <authorList>
            <person name="Wang X."/>
        </authorList>
    </citation>
    <scope>NUCLEOTIDE SEQUENCE [LARGE SCALE GENOMIC DNA]</scope>
    <source>
        <strain evidence="7 8">W13A50</strain>
    </source>
</reference>
<dbReference type="SUPFAM" id="SSF51971">
    <property type="entry name" value="Nucleotide-binding domain"/>
    <property type="match status" value="1"/>
</dbReference>
<name>Z9JNI5_9MICO</name>
<protein>
    <submittedName>
        <fullName evidence="7">FAD-dependent oxidoreductase</fullName>
    </submittedName>
</protein>
<feature type="domain" description="Rieske" evidence="6">
    <location>
        <begin position="415"/>
        <end position="500"/>
    </location>
</feature>
<feature type="region of interest" description="Disordered" evidence="5">
    <location>
        <begin position="124"/>
        <end position="143"/>
    </location>
</feature>
<dbReference type="InterPro" id="IPR006076">
    <property type="entry name" value="FAD-dep_OxRdtase"/>
</dbReference>
<dbReference type="GO" id="GO:0005737">
    <property type="term" value="C:cytoplasm"/>
    <property type="evidence" value="ECO:0007669"/>
    <property type="project" value="TreeGrafter"/>
</dbReference>
<keyword evidence="2" id="KW-0479">Metal-binding</keyword>
<dbReference type="GO" id="GO:0046872">
    <property type="term" value="F:metal ion binding"/>
    <property type="evidence" value="ECO:0007669"/>
    <property type="project" value="UniProtKB-KW"/>
</dbReference>
<evidence type="ECO:0000313" key="8">
    <source>
        <dbReference type="Proteomes" id="UP000023067"/>
    </source>
</evidence>
<dbReference type="Gene3D" id="2.102.10.10">
    <property type="entry name" value="Rieske [2Fe-2S] iron-sulphur domain"/>
    <property type="match status" value="1"/>
</dbReference>
<feature type="region of interest" description="Disordered" evidence="5">
    <location>
        <begin position="419"/>
        <end position="438"/>
    </location>
</feature>
<dbReference type="Gene3D" id="3.50.50.60">
    <property type="entry name" value="FAD/NAD(P)-binding domain"/>
    <property type="match status" value="1"/>
</dbReference>
<keyword evidence="3" id="KW-0408">Iron</keyword>
<gene>
    <name evidence="7" type="ORF">BF93_13265</name>
</gene>
<dbReference type="PRINTS" id="PR00420">
    <property type="entry name" value="RNGMNOXGNASE"/>
</dbReference>
<dbReference type="GO" id="GO:0004497">
    <property type="term" value="F:monooxygenase activity"/>
    <property type="evidence" value="ECO:0007669"/>
    <property type="project" value="UniProtKB-ARBA"/>
</dbReference>
<dbReference type="PROSITE" id="PS51296">
    <property type="entry name" value="RIESKE"/>
    <property type="match status" value="1"/>
</dbReference>
<evidence type="ECO:0000313" key="7">
    <source>
        <dbReference type="EMBL" id="EWS79528.1"/>
    </source>
</evidence>